<comment type="caution">
    <text evidence="1">The sequence shown here is derived from an EMBL/GenBank/DDBJ whole genome shotgun (WGS) entry which is preliminary data.</text>
</comment>
<protein>
    <submittedName>
        <fullName evidence="1">Uncharacterized protein</fullName>
    </submittedName>
</protein>
<dbReference type="Proteomes" id="UP000018227">
    <property type="component" value="Unassembled WGS sequence"/>
</dbReference>
<gene>
    <name evidence="1" type="ORF">GCWU0000282_001948</name>
</gene>
<dbReference type="HOGENOM" id="CLU_3214006_0_0_9"/>
<dbReference type="AlphaFoldDB" id="V2Z835"/>
<evidence type="ECO:0000313" key="2">
    <source>
        <dbReference type="Proteomes" id="UP000018227"/>
    </source>
</evidence>
<sequence length="44" mass="5248">MFKSFVFFAQSSLFLGVTFYKQTSLKCLYLKFFCGIILKIVYNY</sequence>
<name>V2Z835_9FIRM</name>
<organism evidence="1 2">
    <name type="scientific">Catonella morbi ATCC 51271</name>
    <dbReference type="NCBI Taxonomy" id="592026"/>
    <lineage>
        <taxon>Bacteria</taxon>
        <taxon>Bacillati</taxon>
        <taxon>Bacillota</taxon>
        <taxon>Clostridia</taxon>
        <taxon>Lachnospirales</taxon>
        <taxon>Lachnospiraceae</taxon>
        <taxon>Catonella</taxon>
    </lineage>
</organism>
<keyword evidence="2" id="KW-1185">Reference proteome</keyword>
<dbReference type="STRING" id="592026.GCWU0000282_001948"/>
<evidence type="ECO:0000313" key="1">
    <source>
        <dbReference type="EMBL" id="ESL03075.1"/>
    </source>
</evidence>
<accession>V2Z835</accession>
<dbReference type="EMBL" id="ACIL03000013">
    <property type="protein sequence ID" value="ESL03075.1"/>
    <property type="molecule type" value="Genomic_DNA"/>
</dbReference>
<proteinExistence type="predicted"/>
<reference evidence="1 2" key="1">
    <citation type="submission" date="2013-06" db="EMBL/GenBank/DDBJ databases">
        <authorList>
            <person name="Weinstock G."/>
            <person name="Sodergren E."/>
            <person name="Clifton S."/>
            <person name="Fulton L."/>
            <person name="Fulton B."/>
            <person name="Courtney L."/>
            <person name="Fronick C."/>
            <person name="Harrison M."/>
            <person name="Strong C."/>
            <person name="Farmer C."/>
            <person name="Delahaunty K."/>
            <person name="Markovic C."/>
            <person name="Hall O."/>
            <person name="Minx P."/>
            <person name="Tomlinson C."/>
            <person name="Mitreva M."/>
            <person name="Nelson J."/>
            <person name="Hou S."/>
            <person name="Wollam A."/>
            <person name="Pepin K.H."/>
            <person name="Johnson M."/>
            <person name="Bhonagiri V."/>
            <person name="Nash W.E."/>
            <person name="Warren W."/>
            <person name="Chinwalla A."/>
            <person name="Mardis E.R."/>
            <person name="Wilson R.K."/>
        </authorList>
    </citation>
    <scope>NUCLEOTIDE SEQUENCE [LARGE SCALE GENOMIC DNA]</scope>
    <source>
        <strain evidence="1 2">ATCC 51271</strain>
    </source>
</reference>